<dbReference type="RefSeq" id="WP_386427068.1">
    <property type="nucleotide sequence ID" value="NZ_JBHSBB010000007.1"/>
</dbReference>
<dbReference type="Proteomes" id="UP001595765">
    <property type="component" value="Unassembled WGS sequence"/>
</dbReference>
<reference evidence="2" key="1">
    <citation type="journal article" date="2019" name="Int. J. Syst. Evol. Microbiol.">
        <title>The Global Catalogue of Microorganisms (GCM) 10K type strain sequencing project: providing services to taxonomists for standard genome sequencing and annotation.</title>
        <authorList>
            <consortium name="The Broad Institute Genomics Platform"/>
            <consortium name="The Broad Institute Genome Sequencing Center for Infectious Disease"/>
            <person name="Wu L."/>
            <person name="Ma J."/>
        </authorList>
    </citation>
    <scope>NUCLEOTIDE SEQUENCE [LARGE SCALE GENOMIC DNA]</scope>
    <source>
        <strain evidence="2">CGMCC 4.7237</strain>
    </source>
</reference>
<proteinExistence type="predicted"/>
<dbReference type="EMBL" id="JBHSBB010000007">
    <property type="protein sequence ID" value="MFC4031151.1"/>
    <property type="molecule type" value="Genomic_DNA"/>
</dbReference>
<sequence length="416" mass="44250">MTTTRSQALGSEDPPLHRLAGRLLALAEAGLPAMYLPDRDSFVFTRAARPAPGGGWTLEGRGESTRYAAITALGARLLPEDRQRAVLGGHSAQEFTGLLVQRLPGVTNLGDAALIAWAAAETGHPELADALDRVAVLDAGKGPRYTVEAAWVLSALAAARDSADVERRITAARDRLLRARIGDSPLFPHATGPGLVPWYRAHVSCFADQTYPLQALARTHAGGGDPLALAAADACAARICDLQGEAGQWWWHYDARTGGLIEGYPVYSVHQHAMAPTALFDLADAGGTDFRQAIRLGLSWMAGPAELTTVSAAGTAPAAGPEPVIQDDLAITWRKVYRGDPKKAVRAARGLTTRAVRRARIAPLDRIYRPTAIDRECRPYEFGWMLYAWLAADRAPAGTPAGQAGPGPRVVAGEQG</sequence>
<comment type="caution">
    <text evidence="1">The sequence shown here is derived from an EMBL/GenBank/DDBJ whole genome shotgun (WGS) entry which is preliminary data.</text>
</comment>
<keyword evidence="2" id="KW-1185">Reference proteome</keyword>
<name>A0ABV8HJT1_9ACTN</name>
<evidence type="ECO:0000313" key="1">
    <source>
        <dbReference type="EMBL" id="MFC4031151.1"/>
    </source>
</evidence>
<accession>A0ABV8HJT1</accession>
<gene>
    <name evidence="1" type="ORF">ACFO3J_06655</name>
</gene>
<protein>
    <submittedName>
        <fullName evidence="1">Uncharacterized protein</fullName>
    </submittedName>
</protein>
<evidence type="ECO:0000313" key="2">
    <source>
        <dbReference type="Proteomes" id="UP001595765"/>
    </source>
</evidence>
<organism evidence="1 2">
    <name type="scientific">Streptomyces polygonati</name>
    <dbReference type="NCBI Taxonomy" id="1617087"/>
    <lineage>
        <taxon>Bacteria</taxon>
        <taxon>Bacillati</taxon>
        <taxon>Actinomycetota</taxon>
        <taxon>Actinomycetes</taxon>
        <taxon>Kitasatosporales</taxon>
        <taxon>Streptomycetaceae</taxon>
        <taxon>Streptomyces</taxon>
    </lineage>
</organism>